<proteinExistence type="predicted"/>
<gene>
    <name evidence="1" type="ORF">c0_g1_i1</name>
</gene>
<protein>
    <submittedName>
        <fullName evidence="1">Uncharacterized protein</fullName>
    </submittedName>
</protein>
<organism evidence="1">
    <name type="scientific">Bactrocera latifrons</name>
    <name type="common">Malaysian fruit fly</name>
    <name type="synonym">Chaetodacus latifrons</name>
    <dbReference type="NCBI Taxonomy" id="174628"/>
    <lineage>
        <taxon>Eukaryota</taxon>
        <taxon>Metazoa</taxon>
        <taxon>Ecdysozoa</taxon>
        <taxon>Arthropoda</taxon>
        <taxon>Hexapoda</taxon>
        <taxon>Insecta</taxon>
        <taxon>Pterygota</taxon>
        <taxon>Neoptera</taxon>
        <taxon>Endopterygota</taxon>
        <taxon>Diptera</taxon>
        <taxon>Brachycera</taxon>
        <taxon>Muscomorpha</taxon>
        <taxon>Tephritoidea</taxon>
        <taxon>Tephritidae</taxon>
        <taxon>Bactrocera</taxon>
        <taxon>Bactrocera</taxon>
    </lineage>
</organism>
<dbReference type="EMBL" id="GDHF01013449">
    <property type="protein sequence ID" value="JAI38865.1"/>
    <property type="molecule type" value="Transcribed_RNA"/>
</dbReference>
<sequence length="219" mass="24681">MMNSNAMKTPKSKFMQLQHFGERFENVGTWEPLLRPRSFSDAFVSVLAKVPAQQATLKEMDISYGSDIADPNESTEKMICDCSAYSDVLEYKHRYLPIFPLLGFPRTSGYLAAKIGLSKGTKRQRDTSEDCLEDVDEIRPKIKRRLVVAQGSCLTAASVGRHLFPFILANQGRFGKLAVKSLAMKLHKRDGKLCKPLNALKAAKIMRDIRTTKRNENHS</sequence>
<evidence type="ECO:0000313" key="1">
    <source>
        <dbReference type="EMBL" id="JAI38865.1"/>
    </source>
</evidence>
<name>A0A0K8VJZ2_BACLA</name>
<accession>A0A0K8VJZ2</accession>
<dbReference type="AlphaFoldDB" id="A0A0K8VJZ2"/>
<reference evidence="1" key="1">
    <citation type="submission" date="2015-06" db="EMBL/GenBank/DDBJ databases">
        <authorList>
            <person name="Hoefler B.C."/>
            <person name="Straight P.D."/>
        </authorList>
    </citation>
    <scope>NUCLEOTIDE SEQUENCE</scope>
</reference>